<evidence type="ECO:0000313" key="5">
    <source>
        <dbReference type="EMBL" id="GIM68113.1"/>
    </source>
</evidence>
<evidence type="ECO:0000256" key="1">
    <source>
        <dbReference type="ARBA" id="ARBA00023015"/>
    </source>
</evidence>
<proteinExistence type="predicted"/>
<dbReference type="EMBL" id="BOQL01000024">
    <property type="protein sequence ID" value="GIM68113.1"/>
    <property type="molecule type" value="Genomic_DNA"/>
</dbReference>
<dbReference type="SMART" id="SM00420">
    <property type="entry name" value="HTH_DEOR"/>
    <property type="match status" value="1"/>
</dbReference>
<dbReference type="RefSeq" id="WP_212989013.1">
    <property type="nucleotide sequence ID" value="NZ_BAABEA010000008.1"/>
</dbReference>
<keyword evidence="3" id="KW-0804">Transcription</keyword>
<dbReference type="PROSITE" id="PS51000">
    <property type="entry name" value="HTH_DEOR_2"/>
    <property type="match status" value="1"/>
</dbReference>
<dbReference type="InterPro" id="IPR018356">
    <property type="entry name" value="Tscrpt_reg_HTH_DeoR_CS"/>
</dbReference>
<comment type="caution">
    <text evidence="5">The sequence shown here is derived from an EMBL/GenBank/DDBJ whole genome shotgun (WGS) entry which is preliminary data.</text>
</comment>
<dbReference type="GO" id="GO:0003700">
    <property type="term" value="F:DNA-binding transcription factor activity"/>
    <property type="evidence" value="ECO:0007669"/>
    <property type="project" value="InterPro"/>
</dbReference>
<accession>A0A919VJB5</accession>
<dbReference type="InterPro" id="IPR001034">
    <property type="entry name" value="DeoR_HTH"/>
</dbReference>
<evidence type="ECO:0000256" key="2">
    <source>
        <dbReference type="ARBA" id="ARBA00023125"/>
    </source>
</evidence>
<dbReference type="PROSITE" id="PS00894">
    <property type="entry name" value="HTH_DEOR_1"/>
    <property type="match status" value="1"/>
</dbReference>
<evidence type="ECO:0000256" key="3">
    <source>
        <dbReference type="ARBA" id="ARBA00023163"/>
    </source>
</evidence>
<dbReference type="InterPro" id="IPR036388">
    <property type="entry name" value="WH-like_DNA-bd_sf"/>
</dbReference>
<dbReference type="PANTHER" id="PTHR30363:SF44">
    <property type="entry name" value="AGA OPERON TRANSCRIPTIONAL REPRESSOR-RELATED"/>
    <property type="match status" value="1"/>
</dbReference>
<evidence type="ECO:0000313" key="6">
    <source>
        <dbReference type="Proteomes" id="UP000681340"/>
    </source>
</evidence>
<keyword evidence="2" id="KW-0238">DNA-binding</keyword>
<dbReference type="SUPFAM" id="SSF100950">
    <property type="entry name" value="NagB/RpiA/CoA transferase-like"/>
    <property type="match status" value="1"/>
</dbReference>
<dbReference type="AlphaFoldDB" id="A0A919VJB5"/>
<gene>
    <name evidence="5" type="ORF">Aau02nite_30190</name>
</gene>
<sequence length="259" mass="26911">MFAAERQDRILAELVAHGRVTVTALAAAQGVSEDTVRRDLKVLADRGYLQKTHGGAVALDPARMAWTARSDLHTQAKAAIGAVAAPLVSPGQTIFLDAGSTVRELARQLTTRPLTVITNSLDIAAVFADDRQVQLTVTGGDWQPEGRLLTGSATLAALGARRGDWAFLGACAIDPQVGVTAESDPDAQVKRAMSGAARHTVVLADRTKFGSISPYLVAPVTDLYAVVTDDAAAAEALRAAGLPRALHAPGARPAGAPPE</sequence>
<dbReference type="Pfam" id="PF08220">
    <property type="entry name" value="HTH_DeoR"/>
    <property type="match status" value="1"/>
</dbReference>
<feature type="domain" description="HTH deoR-type" evidence="4">
    <location>
        <begin position="3"/>
        <end position="58"/>
    </location>
</feature>
<dbReference type="InterPro" id="IPR037171">
    <property type="entry name" value="NagB/RpiA_transferase-like"/>
</dbReference>
<dbReference type="Gene3D" id="1.10.10.10">
    <property type="entry name" value="Winged helix-like DNA-binding domain superfamily/Winged helix DNA-binding domain"/>
    <property type="match status" value="1"/>
</dbReference>
<dbReference type="SMART" id="SM01134">
    <property type="entry name" value="DeoRC"/>
    <property type="match status" value="1"/>
</dbReference>
<protein>
    <submittedName>
        <fullName evidence="5">DeoR family transcriptional regulator</fullName>
    </submittedName>
</protein>
<dbReference type="PRINTS" id="PR00037">
    <property type="entry name" value="HTHLACR"/>
</dbReference>
<name>A0A919VJB5_9ACTN</name>
<evidence type="ECO:0000259" key="4">
    <source>
        <dbReference type="PROSITE" id="PS51000"/>
    </source>
</evidence>
<dbReference type="InterPro" id="IPR014036">
    <property type="entry name" value="DeoR-like_C"/>
</dbReference>
<dbReference type="Gene3D" id="3.40.50.1360">
    <property type="match status" value="1"/>
</dbReference>
<dbReference type="Proteomes" id="UP000681340">
    <property type="component" value="Unassembled WGS sequence"/>
</dbReference>
<dbReference type="PANTHER" id="PTHR30363">
    <property type="entry name" value="HTH-TYPE TRANSCRIPTIONAL REGULATOR SRLR-RELATED"/>
    <property type="match status" value="1"/>
</dbReference>
<keyword evidence="1" id="KW-0805">Transcription regulation</keyword>
<organism evidence="5 6">
    <name type="scientific">Actinoplanes auranticolor</name>
    <dbReference type="NCBI Taxonomy" id="47988"/>
    <lineage>
        <taxon>Bacteria</taxon>
        <taxon>Bacillati</taxon>
        <taxon>Actinomycetota</taxon>
        <taxon>Actinomycetes</taxon>
        <taxon>Micromonosporales</taxon>
        <taxon>Micromonosporaceae</taxon>
        <taxon>Actinoplanes</taxon>
    </lineage>
</organism>
<reference evidence="5" key="1">
    <citation type="submission" date="2021-03" db="EMBL/GenBank/DDBJ databases">
        <title>Whole genome shotgun sequence of Actinoplanes auranticolor NBRC 12245.</title>
        <authorList>
            <person name="Komaki H."/>
            <person name="Tamura T."/>
        </authorList>
    </citation>
    <scope>NUCLEOTIDE SEQUENCE</scope>
    <source>
        <strain evidence="5">NBRC 12245</strain>
    </source>
</reference>
<dbReference type="GO" id="GO:0003677">
    <property type="term" value="F:DNA binding"/>
    <property type="evidence" value="ECO:0007669"/>
    <property type="project" value="UniProtKB-KW"/>
</dbReference>
<keyword evidence="6" id="KW-1185">Reference proteome</keyword>
<dbReference type="Pfam" id="PF00455">
    <property type="entry name" value="DeoRC"/>
    <property type="match status" value="1"/>
</dbReference>
<dbReference type="InterPro" id="IPR036390">
    <property type="entry name" value="WH_DNA-bd_sf"/>
</dbReference>
<dbReference type="SUPFAM" id="SSF46785">
    <property type="entry name" value="Winged helix' DNA-binding domain"/>
    <property type="match status" value="1"/>
</dbReference>
<dbReference type="InterPro" id="IPR050313">
    <property type="entry name" value="Carb_Metab_HTH_regulators"/>
</dbReference>